<reference evidence="1 2" key="1">
    <citation type="submission" date="2017-09" db="EMBL/GenBank/DDBJ databases">
        <authorList>
            <person name="Lee N."/>
            <person name="Cho B.-K."/>
        </authorList>
    </citation>
    <scope>NUCLEOTIDE SEQUENCE [LARGE SCALE GENOMIC DNA]</scope>
    <source>
        <strain evidence="1 2">ATCC 19740</strain>
    </source>
</reference>
<organism evidence="1 2">
    <name type="scientific">Streptomyces cinereoruber</name>
    <dbReference type="NCBI Taxonomy" id="67260"/>
    <lineage>
        <taxon>Bacteria</taxon>
        <taxon>Bacillati</taxon>
        <taxon>Actinomycetota</taxon>
        <taxon>Actinomycetes</taxon>
        <taxon>Kitasatosporales</taxon>
        <taxon>Streptomycetaceae</taxon>
        <taxon>Streptomyces</taxon>
    </lineage>
</organism>
<dbReference type="Proteomes" id="UP000326029">
    <property type="component" value="Chromosome"/>
</dbReference>
<gene>
    <name evidence="1" type="ORF">CP977_00935</name>
</gene>
<protein>
    <recommendedName>
        <fullName evidence="3">DNA-binding protein</fullName>
    </recommendedName>
</protein>
<proteinExistence type="predicted"/>
<dbReference type="EMBL" id="CP023693">
    <property type="protein sequence ID" value="QEV30934.1"/>
    <property type="molecule type" value="Genomic_DNA"/>
</dbReference>
<evidence type="ECO:0000313" key="2">
    <source>
        <dbReference type="Proteomes" id="UP000326029"/>
    </source>
</evidence>
<dbReference type="GeneID" id="95452361"/>
<keyword evidence="2" id="KW-1185">Reference proteome</keyword>
<accession>A0ABX6B8W4</accession>
<dbReference type="RefSeq" id="WP_152369428.1">
    <property type="nucleotide sequence ID" value="NZ_CP023693.1"/>
</dbReference>
<evidence type="ECO:0000313" key="1">
    <source>
        <dbReference type="EMBL" id="QEV30934.1"/>
    </source>
</evidence>
<sequence>MKLEKLDSGAFRPLVPSVSVAMLSDFLHEAGWVLADEREGLAEYWLSPQAGAGESEDGAYLLPLNEGMRDYDRRLAELLAGLADYFGDDASQLLQRISSVDWDTLLFRINPAGPGESVPLAEAASVLAVGSEMLRLAALYTDNPERTGWGSRRSAGVAAYLRDGVRLGHTRQGSFVFPVMSRTGPWQGTRPPFGRQVMMNLAAALDRVHRWVRTGADEREGMPPFETAVAKSLRPLARAGDLSLELSFQWAANPPTMENMRNSPLSFDASAVRTLHRRTQQPTMPHGIEDDLPEPERAALRSPSAITRQPQEQELTGEIVAIGVDDRNAARGQNPCFIVLRVGENDYTMAVNHDEHDYALRARRDGRRVTARGEVAMRGNGRTIQGSLVRDQTPSLPRRP</sequence>
<evidence type="ECO:0008006" key="3">
    <source>
        <dbReference type="Google" id="ProtNLM"/>
    </source>
</evidence>
<name>A0ABX6B8W4_9ACTN</name>